<dbReference type="EMBL" id="JAWLUM010000006">
    <property type="protein sequence ID" value="MDV7136846.1"/>
    <property type="molecule type" value="Genomic_DNA"/>
</dbReference>
<evidence type="ECO:0000313" key="1">
    <source>
        <dbReference type="EMBL" id="MDV7136846.1"/>
    </source>
</evidence>
<comment type="caution">
    <text evidence="1">The sequence shown here is derived from an EMBL/GenBank/DDBJ whole genome shotgun (WGS) entry which is preliminary data.</text>
</comment>
<reference evidence="1 2" key="1">
    <citation type="submission" date="2023-10" db="EMBL/GenBank/DDBJ databases">
        <title>Development of a sustainable strategy for remediation of hydrocarbon-contaminated territories based on the waste exchange concept.</title>
        <authorList>
            <person name="Krivoruchko A."/>
        </authorList>
    </citation>
    <scope>NUCLEOTIDE SEQUENCE [LARGE SCALE GENOMIC DNA]</scope>
    <source>
        <strain evidence="1 2">IEGM 1236</strain>
    </source>
</reference>
<keyword evidence="2" id="KW-1185">Reference proteome</keyword>
<sequence>MAINGQDPMDGDEVRAALEVSCTIAVAVGMLMEYNNASSTEGLELLHAMAISSKISVPDAAWVVMTTAPMGRP</sequence>
<proteinExistence type="predicted"/>
<evidence type="ECO:0000313" key="2">
    <source>
        <dbReference type="Proteomes" id="UP001185792"/>
    </source>
</evidence>
<organism evidence="1 2">
    <name type="scientific">Williamsia marianensis</name>
    <dbReference type="NCBI Taxonomy" id="85044"/>
    <lineage>
        <taxon>Bacteria</taxon>
        <taxon>Bacillati</taxon>
        <taxon>Actinomycetota</taxon>
        <taxon>Actinomycetes</taxon>
        <taxon>Mycobacteriales</taxon>
        <taxon>Nocardiaceae</taxon>
        <taxon>Williamsia</taxon>
    </lineage>
</organism>
<accession>A0ABU4F021</accession>
<dbReference type="RefSeq" id="WP_133248756.1">
    <property type="nucleotide sequence ID" value="NZ_CBCRXS010000011.1"/>
</dbReference>
<gene>
    <name evidence="1" type="ORF">R4198_24410</name>
</gene>
<dbReference type="Proteomes" id="UP001185792">
    <property type="component" value="Unassembled WGS sequence"/>
</dbReference>
<name>A0ABU4F021_WILMA</name>
<protein>
    <submittedName>
        <fullName evidence="1">ANTAR domain-containing protein</fullName>
    </submittedName>
</protein>